<feature type="transmembrane region" description="Helical" evidence="1">
    <location>
        <begin position="16"/>
        <end position="36"/>
    </location>
</feature>
<protein>
    <submittedName>
        <fullName evidence="2">Uncharacterized protein</fullName>
    </submittedName>
</protein>
<feature type="transmembrane region" description="Helical" evidence="1">
    <location>
        <begin position="42"/>
        <end position="61"/>
    </location>
</feature>
<evidence type="ECO:0000313" key="2">
    <source>
        <dbReference type="EMBL" id="OEY97995.1"/>
    </source>
</evidence>
<name>A0A1E7RFS1_9GAMM</name>
<reference evidence="2 3" key="1">
    <citation type="submission" date="2016-09" db="EMBL/GenBank/DDBJ databases">
        <authorList>
            <person name="Capua I."/>
            <person name="De Benedictis P."/>
            <person name="Joannis T."/>
            <person name="Lombin L.H."/>
            <person name="Cattoli G."/>
        </authorList>
    </citation>
    <scope>NUCLEOTIDE SEQUENCE [LARGE SCALE GENOMIC DNA]</scope>
    <source>
        <strain evidence="2 3">ANC 4671</strain>
    </source>
</reference>
<dbReference type="Proteomes" id="UP000185895">
    <property type="component" value="Unassembled WGS sequence"/>
</dbReference>
<gene>
    <name evidence="2" type="ORF">BJI46_00230</name>
</gene>
<evidence type="ECO:0000256" key="1">
    <source>
        <dbReference type="SAM" id="Phobius"/>
    </source>
</evidence>
<organism evidence="2 3">
    <name type="scientific">Acinetobacter qingfengensis</name>
    <dbReference type="NCBI Taxonomy" id="1262585"/>
    <lineage>
        <taxon>Bacteria</taxon>
        <taxon>Pseudomonadati</taxon>
        <taxon>Pseudomonadota</taxon>
        <taxon>Gammaproteobacteria</taxon>
        <taxon>Moraxellales</taxon>
        <taxon>Moraxellaceae</taxon>
        <taxon>Acinetobacter</taxon>
    </lineage>
</organism>
<keyword evidence="1" id="KW-0812">Transmembrane</keyword>
<proteinExistence type="predicted"/>
<keyword evidence="1" id="KW-0472">Membrane</keyword>
<keyword evidence="3" id="KW-1185">Reference proteome</keyword>
<accession>A0A1E7RFS1</accession>
<dbReference type="STRING" id="1262585.BJI46_00230"/>
<dbReference type="EMBL" id="MKKK01000001">
    <property type="protein sequence ID" value="OEY97995.1"/>
    <property type="molecule type" value="Genomic_DNA"/>
</dbReference>
<comment type="caution">
    <text evidence="2">The sequence shown here is derived from an EMBL/GenBank/DDBJ whole genome shotgun (WGS) entry which is preliminary data.</text>
</comment>
<evidence type="ECO:0000313" key="3">
    <source>
        <dbReference type="Proteomes" id="UP000185895"/>
    </source>
</evidence>
<dbReference type="AlphaFoldDB" id="A0A1E7RFS1"/>
<keyword evidence="1" id="KW-1133">Transmembrane helix</keyword>
<sequence>MKNHHEDLKMTNENKWYSFFWVFGILVFGSSISDMIKAEELNYKLLVFVIIALAAWLHGLYRTYKQETKVKQTNI</sequence>